<feature type="domain" description="Methyltransferase type 11" evidence="1">
    <location>
        <begin position="50"/>
        <end position="142"/>
    </location>
</feature>
<accession>A0A484HBH5</accession>
<dbReference type="CDD" id="cd02440">
    <property type="entry name" value="AdoMet_MTases"/>
    <property type="match status" value="1"/>
</dbReference>
<dbReference type="Gene3D" id="3.40.50.150">
    <property type="entry name" value="Vaccinia Virus protein VP39"/>
    <property type="match status" value="1"/>
</dbReference>
<name>A0A484HBH5_9BACT</name>
<dbReference type="InterPro" id="IPR050508">
    <property type="entry name" value="Methyltransf_Superfamily"/>
</dbReference>
<dbReference type="InterPro" id="IPR013216">
    <property type="entry name" value="Methyltransf_11"/>
</dbReference>
<dbReference type="GO" id="GO:0008757">
    <property type="term" value="F:S-adenosylmethionine-dependent methyltransferase activity"/>
    <property type="evidence" value="ECO:0007669"/>
    <property type="project" value="InterPro"/>
</dbReference>
<protein>
    <recommendedName>
        <fullName evidence="1">Methyltransferase type 11 domain-containing protein</fullName>
    </recommendedName>
</protein>
<organism evidence="2">
    <name type="scientific">uncultured Desulfobacteraceae bacterium</name>
    <dbReference type="NCBI Taxonomy" id="218296"/>
    <lineage>
        <taxon>Bacteria</taxon>
        <taxon>Pseudomonadati</taxon>
        <taxon>Thermodesulfobacteriota</taxon>
        <taxon>Desulfobacteria</taxon>
        <taxon>Desulfobacterales</taxon>
        <taxon>Desulfobacteraceae</taxon>
        <taxon>environmental samples</taxon>
    </lineage>
</organism>
<dbReference type="InterPro" id="IPR029063">
    <property type="entry name" value="SAM-dependent_MTases_sf"/>
</dbReference>
<evidence type="ECO:0000313" key="2">
    <source>
        <dbReference type="EMBL" id="VEN72541.1"/>
    </source>
</evidence>
<dbReference type="EMBL" id="CAACVI010000001">
    <property type="protein sequence ID" value="VEN72541.1"/>
    <property type="molecule type" value="Genomic_DNA"/>
</dbReference>
<proteinExistence type="predicted"/>
<sequence length="217" mass="23973">MTEKSPSPCKKDPYKKIVRYYDTVVGPFNRTLRKIVLKTHPPEKGMRVFEPGCGTGANLALYQRAGCEAFGMDLSPAMAEAAGKKLGDQADIRIGDASRTPHPDGFFDISLAMLTLHEMPASVRLPVIREMARTLKPAGRALLVDFHPGPIEFPGGWIYKTVISFFETTAGREHFRNYRDFMARGALPPLIRKAGLRVEKERILGGGNLAVFCVKPA</sequence>
<evidence type="ECO:0000259" key="1">
    <source>
        <dbReference type="Pfam" id="PF08241"/>
    </source>
</evidence>
<gene>
    <name evidence="2" type="ORF">EPICR_10040</name>
</gene>
<dbReference type="Pfam" id="PF08241">
    <property type="entry name" value="Methyltransf_11"/>
    <property type="match status" value="1"/>
</dbReference>
<dbReference type="AlphaFoldDB" id="A0A484HBH5"/>
<reference evidence="2" key="1">
    <citation type="submission" date="2019-01" db="EMBL/GenBank/DDBJ databases">
        <authorList>
            <consortium name="Genoscope - CEA"/>
            <person name="William W."/>
        </authorList>
    </citation>
    <scope>NUCLEOTIDE SEQUENCE</scope>
    <source>
        <strain evidence="2">CR-1</strain>
    </source>
</reference>
<dbReference type="SUPFAM" id="SSF53335">
    <property type="entry name" value="S-adenosyl-L-methionine-dependent methyltransferases"/>
    <property type="match status" value="1"/>
</dbReference>
<dbReference type="PANTHER" id="PTHR42912">
    <property type="entry name" value="METHYLTRANSFERASE"/>
    <property type="match status" value="1"/>
</dbReference>